<dbReference type="Proteomes" id="UP000468766">
    <property type="component" value="Unassembled WGS sequence"/>
</dbReference>
<dbReference type="InterPro" id="IPR002716">
    <property type="entry name" value="PIN_dom"/>
</dbReference>
<proteinExistence type="predicted"/>
<evidence type="ECO:0000256" key="4">
    <source>
        <dbReference type="ARBA" id="ARBA00022842"/>
    </source>
</evidence>
<dbReference type="CDD" id="cd09877">
    <property type="entry name" value="PIN_YacL-like"/>
    <property type="match status" value="1"/>
</dbReference>
<dbReference type="GO" id="GO:0016787">
    <property type="term" value="F:hydrolase activity"/>
    <property type="evidence" value="ECO:0007669"/>
    <property type="project" value="UniProtKB-KW"/>
</dbReference>
<gene>
    <name evidence="7" type="ORF">F9B85_12740</name>
</gene>
<dbReference type="InterPro" id="IPR029060">
    <property type="entry name" value="PIN-like_dom_sf"/>
</dbReference>
<dbReference type="GO" id="GO:0004518">
    <property type="term" value="F:nuclease activity"/>
    <property type="evidence" value="ECO:0007669"/>
    <property type="project" value="UniProtKB-KW"/>
</dbReference>
<feature type="transmembrane region" description="Helical" evidence="5">
    <location>
        <begin position="108"/>
        <end position="127"/>
    </location>
</feature>
<feature type="domain" description="TRAM" evidence="6">
    <location>
        <begin position="298"/>
        <end position="359"/>
    </location>
</feature>
<comment type="cofactor">
    <cofactor evidence="1">
        <name>Mg(2+)</name>
        <dbReference type="ChEBI" id="CHEBI:18420"/>
    </cofactor>
</comment>
<keyword evidence="4" id="KW-0460">Magnesium</keyword>
<evidence type="ECO:0000256" key="1">
    <source>
        <dbReference type="ARBA" id="ARBA00001946"/>
    </source>
</evidence>
<evidence type="ECO:0000259" key="6">
    <source>
        <dbReference type="PROSITE" id="PS50926"/>
    </source>
</evidence>
<keyword evidence="3" id="KW-0378">Hydrolase</keyword>
<keyword evidence="2" id="KW-0540">Nuclease</keyword>
<organism evidence="7 8">
    <name type="scientific">Heliorestis acidaminivorans</name>
    <dbReference type="NCBI Taxonomy" id="553427"/>
    <lineage>
        <taxon>Bacteria</taxon>
        <taxon>Bacillati</taxon>
        <taxon>Bacillota</taxon>
        <taxon>Clostridia</taxon>
        <taxon>Eubacteriales</taxon>
        <taxon>Heliobacteriaceae</taxon>
        <taxon>Heliorestis</taxon>
    </lineage>
</organism>
<dbReference type="Pfam" id="PF01938">
    <property type="entry name" value="TRAM"/>
    <property type="match status" value="1"/>
</dbReference>
<keyword evidence="5" id="KW-0812">Transmembrane</keyword>
<keyword evidence="5" id="KW-0472">Membrane</keyword>
<dbReference type="RefSeq" id="WP_151621544.1">
    <property type="nucleotide sequence ID" value="NZ_WBXO01000012.1"/>
</dbReference>
<dbReference type="Pfam" id="PF01850">
    <property type="entry name" value="PIN"/>
    <property type="match status" value="1"/>
</dbReference>
<dbReference type="InterPro" id="IPR052041">
    <property type="entry name" value="Nucleic_acid_metab_PIN/TRAM"/>
</dbReference>
<dbReference type="SMART" id="SM00670">
    <property type="entry name" value="PINc"/>
    <property type="match status" value="1"/>
</dbReference>
<name>A0A6I0EUM6_9FIRM</name>
<evidence type="ECO:0000256" key="2">
    <source>
        <dbReference type="ARBA" id="ARBA00022722"/>
    </source>
</evidence>
<accession>A0A6I0EUM6</accession>
<dbReference type="EMBL" id="WBXO01000012">
    <property type="protein sequence ID" value="KAB2951438.1"/>
    <property type="molecule type" value="Genomic_DNA"/>
</dbReference>
<dbReference type="PROSITE" id="PS50926">
    <property type="entry name" value="TRAM"/>
    <property type="match status" value="1"/>
</dbReference>
<dbReference type="AlphaFoldDB" id="A0A6I0EUM6"/>
<protein>
    <submittedName>
        <fullName evidence="7">PIN/TRAM domain-containing protein</fullName>
    </submittedName>
</protein>
<keyword evidence="5" id="KW-1133">Transmembrane helix</keyword>
<evidence type="ECO:0000256" key="5">
    <source>
        <dbReference type="SAM" id="Phobius"/>
    </source>
</evidence>
<dbReference type="PANTHER" id="PTHR11603">
    <property type="entry name" value="AAA FAMILY ATPASE"/>
    <property type="match status" value="1"/>
</dbReference>
<dbReference type="PANTHER" id="PTHR11603:SF147">
    <property type="entry name" value="MEMBRANE PROTEIN"/>
    <property type="match status" value="1"/>
</dbReference>
<sequence length="385" mass="42290">MRNLMRLLIALFTLAAGSSFVYYLIFELNLFNDYMGYLAKHALLAFLTLVFGLAGYLVAPNVMERFMVMTAWMEHKLQHTPIQELIGGAIGLIVGLIIANLLDASVSGLPWFGTYLSVAVSLVLGYVGMRLGVKKREEIQGYINVIPKFGSAKERFQVQQREVAKSNPCYKVLDTSVIIDGRVADICKSGFLDGTLVIPAFVLEELQHIADSSDLLKRNRGRRGLDVLNKIRKELDVTVEIDQRDYDDLSEVDSKLVRLCQELGGQIITNDYNLNKVAELQGVKVLNINELANALKPVVLPGEEMTVQVIKDGKESGQGVAYLDDGTMIVVEGGRRFMGQTISVLVTSVLQTAAGRMIFAKPKVGDGQKSTSAQTTALSEVNAIV</sequence>
<evidence type="ECO:0000313" key="8">
    <source>
        <dbReference type="Proteomes" id="UP000468766"/>
    </source>
</evidence>
<keyword evidence="8" id="KW-1185">Reference proteome</keyword>
<evidence type="ECO:0000256" key="3">
    <source>
        <dbReference type="ARBA" id="ARBA00022801"/>
    </source>
</evidence>
<dbReference type="OrthoDB" id="9780734at2"/>
<dbReference type="InterPro" id="IPR002792">
    <property type="entry name" value="TRAM_dom"/>
</dbReference>
<reference evidence="7 8" key="1">
    <citation type="submission" date="2019-10" db="EMBL/GenBank/DDBJ databases">
        <title>Whole-genome sequence of the extremophile Heliorestis acidaminivorans DSM 24790.</title>
        <authorList>
            <person name="Kyndt J.A."/>
            <person name="Meyer T.E."/>
        </authorList>
    </citation>
    <scope>NUCLEOTIDE SEQUENCE [LARGE SCALE GENOMIC DNA]</scope>
    <source>
        <strain evidence="7 8">DSM 24790</strain>
    </source>
</reference>
<dbReference type="Gene3D" id="3.40.50.1010">
    <property type="entry name" value="5'-nuclease"/>
    <property type="match status" value="1"/>
</dbReference>
<feature type="transmembrane region" description="Helical" evidence="5">
    <location>
        <begin position="7"/>
        <end position="26"/>
    </location>
</feature>
<comment type="caution">
    <text evidence="7">The sequence shown here is derived from an EMBL/GenBank/DDBJ whole genome shotgun (WGS) entry which is preliminary data.</text>
</comment>
<feature type="transmembrane region" description="Helical" evidence="5">
    <location>
        <begin position="38"/>
        <end position="59"/>
    </location>
</feature>
<dbReference type="SUPFAM" id="SSF88723">
    <property type="entry name" value="PIN domain-like"/>
    <property type="match status" value="1"/>
</dbReference>
<feature type="transmembrane region" description="Helical" evidence="5">
    <location>
        <begin position="80"/>
        <end position="102"/>
    </location>
</feature>
<evidence type="ECO:0000313" key="7">
    <source>
        <dbReference type="EMBL" id="KAB2951438.1"/>
    </source>
</evidence>